<proteinExistence type="predicted"/>
<reference evidence="2 3" key="1">
    <citation type="journal article" date="2018" name="Front. Plant Sci.">
        <title>Red Clover (Trifolium pratense) and Zigzag Clover (T. medium) - A Picture of Genomic Similarities and Differences.</title>
        <authorList>
            <person name="Dluhosova J."/>
            <person name="Istvanek J."/>
            <person name="Nedelnik J."/>
            <person name="Repkova J."/>
        </authorList>
    </citation>
    <scope>NUCLEOTIDE SEQUENCE [LARGE SCALE GENOMIC DNA]</scope>
    <source>
        <strain evidence="3">cv. 10/8</strain>
        <tissue evidence="2">Leaf</tissue>
    </source>
</reference>
<evidence type="ECO:0000313" key="2">
    <source>
        <dbReference type="EMBL" id="MCI61189.1"/>
    </source>
</evidence>
<dbReference type="EMBL" id="LXQA010595125">
    <property type="protein sequence ID" value="MCI61189.1"/>
    <property type="molecule type" value="Genomic_DNA"/>
</dbReference>
<dbReference type="AlphaFoldDB" id="A0A392TJ53"/>
<feature type="non-terminal residue" evidence="2">
    <location>
        <position position="1"/>
    </location>
</feature>
<evidence type="ECO:0000313" key="3">
    <source>
        <dbReference type="Proteomes" id="UP000265520"/>
    </source>
</evidence>
<feature type="compositionally biased region" description="Basic and acidic residues" evidence="1">
    <location>
        <begin position="31"/>
        <end position="49"/>
    </location>
</feature>
<dbReference type="Proteomes" id="UP000265520">
    <property type="component" value="Unassembled WGS sequence"/>
</dbReference>
<accession>A0A392TJ53</accession>
<comment type="caution">
    <text evidence="2">The sequence shown here is derived from an EMBL/GenBank/DDBJ whole genome shotgun (WGS) entry which is preliminary data.</text>
</comment>
<feature type="region of interest" description="Disordered" evidence="1">
    <location>
        <begin position="14"/>
        <end position="57"/>
    </location>
</feature>
<organism evidence="2 3">
    <name type="scientific">Trifolium medium</name>
    <dbReference type="NCBI Taxonomy" id="97028"/>
    <lineage>
        <taxon>Eukaryota</taxon>
        <taxon>Viridiplantae</taxon>
        <taxon>Streptophyta</taxon>
        <taxon>Embryophyta</taxon>
        <taxon>Tracheophyta</taxon>
        <taxon>Spermatophyta</taxon>
        <taxon>Magnoliopsida</taxon>
        <taxon>eudicotyledons</taxon>
        <taxon>Gunneridae</taxon>
        <taxon>Pentapetalae</taxon>
        <taxon>rosids</taxon>
        <taxon>fabids</taxon>
        <taxon>Fabales</taxon>
        <taxon>Fabaceae</taxon>
        <taxon>Papilionoideae</taxon>
        <taxon>50 kb inversion clade</taxon>
        <taxon>NPAAA clade</taxon>
        <taxon>Hologalegina</taxon>
        <taxon>IRL clade</taxon>
        <taxon>Trifolieae</taxon>
        <taxon>Trifolium</taxon>
    </lineage>
</organism>
<protein>
    <submittedName>
        <fullName evidence="2">Uncharacterized protein</fullName>
    </submittedName>
</protein>
<keyword evidence="3" id="KW-1185">Reference proteome</keyword>
<sequence length="57" mass="6518">QRLMAQNQRLAAVEESWATRLSRSNHPRKSATSEKKREATEPEETRDLISKLPATRG</sequence>
<evidence type="ECO:0000256" key="1">
    <source>
        <dbReference type="SAM" id="MobiDB-lite"/>
    </source>
</evidence>
<name>A0A392TJ53_9FABA</name>